<gene>
    <name evidence="2" type="ORF">K435DRAFT_807687</name>
</gene>
<dbReference type="Gene3D" id="3.60.10.10">
    <property type="entry name" value="Endonuclease/exonuclease/phosphatase"/>
    <property type="match status" value="1"/>
</dbReference>
<accession>A0A4S8L596</accession>
<feature type="compositionally biased region" description="Basic and acidic residues" evidence="1">
    <location>
        <begin position="509"/>
        <end position="528"/>
    </location>
</feature>
<dbReference type="OrthoDB" id="2755229at2759"/>
<reference evidence="2 3" key="1">
    <citation type="journal article" date="2019" name="Nat. Ecol. Evol.">
        <title>Megaphylogeny resolves global patterns of mushroom evolution.</title>
        <authorList>
            <person name="Varga T."/>
            <person name="Krizsan K."/>
            <person name="Foldi C."/>
            <person name="Dima B."/>
            <person name="Sanchez-Garcia M."/>
            <person name="Sanchez-Ramirez S."/>
            <person name="Szollosi G.J."/>
            <person name="Szarkandi J.G."/>
            <person name="Papp V."/>
            <person name="Albert L."/>
            <person name="Andreopoulos W."/>
            <person name="Angelini C."/>
            <person name="Antonin V."/>
            <person name="Barry K.W."/>
            <person name="Bougher N.L."/>
            <person name="Buchanan P."/>
            <person name="Buyck B."/>
            <person name="Bense V."/>
            <person name="Catcheside P."/>
            <person name="Chovatia M."/>
            <person name="Cooper J."/>
            <person name="Damon W."/>
            <person name="Desjardin D."/>
            <person name="Finy P."/>
            <person name="Geml J."/>
            <person name="Haridas S."/>
            <person name="Hughes K."/>
            <person name="Justo A."/>
            <person name="Karasinski D."/>
            <person name="Kautmanova I."/>
            <person name="Kiss B."/>
            <person name="Kocsube S."/>
            <person name="Kotiranta H."/>
            <person name="LaButti K.M."/>
            <person name="Lechner B.E."/>
            <person name="Liimatainen K."/>
            <person name="Lipzen A."/>
            <person name="Lukacs Z."/>
            <person name="Mihaltcheva S."/>
            <person name="Morgado L.N."/>
            <person name="Niskanen T."/>
            <person name="Noordeloos M.E."/>
            <person name="Ohm R.A."/>
            <person name="Ortiz-Santana B."/>
            <person name="Ovrebo C."/>
            <person name="Racz N."/>
            <person name="Riley R."/>
            <person name="Savchenko A."/>
            <person name="Shiryaev A."/>
            <person name="Soop K."/>
            <person name="Spirin V."/>
            <person name="Szebenyi C."/>
            <person name="Tomsovsky M."/>
            <person name="Tulloss R.E."/>
            <person name="Uehling J."/>
            <person name="Grigoriev I.V."/>
            <person name="Vagvolgyi C."/>
            <person name="Papp T."/>
            <person name="Martin F.M."/>
            <person name="Miettinen O."/>
            <person name="Hibbett D.S."/>
            <person name="Nagy L.G."/>
        </authorList>
    </citation>
    <scope>NUCLEOTIDE SEQUENCE [LARGE SCALE GENOMIC DNA]</scope>
    <source>
        <strain evidence="2 3">CBS 962.96</strain>
    </source>
</reference>
<feature type="compositionally biased region" description="Polar residues" evidence="1">
    <location>
        <begin position="88"/>
        <end position="104"/>
    </location>
</feature>
<sequence>MPSKSPEQGTLYAVELPANPKARRPKKEQEKWPALRLDQWKRAKDQWYDLEKTAYTHTKKQVQAETRREDTPEEETIDEPDSRPTLPMPSQNRHTTVQPSSAAQHQHADIGSANTQLHGTSTPRQQTPTATRNPLEMEGVAASMHAASQGNQQNLIPQTENDVDERMSAVEEALPDPLTIAQAPTVRKEANLYNQTSRRGIEPTPPSSVQTEFTDSIFPKVTITHKQAMIGHHKMTVNAVEEHPEKYVQIIPHNSGYEFFMTRTGSSIASAIYKWLSTCSFEGETEEEQEWELFSPSPPSNPPSTFPHSAPPYTVLAKGLSAQRRTWMLYQQTFAVSKTLAFHVTPVDPTIVGTWHLGNWEIPSMLVISERKRVQILAAMINGAWRHSRFRALTIKATKSHPDYADLSAPERVIEATKTWDLRILTPGTEDEDEETRRKHNTRPVLQLIGQPLENTPVAHNTWLNTLHQIKFVVNNDTLITYTKRDQCRVYARKNKPKGLKLGKARVREEKISGTSRKLGEEDGEPPRGKTKGTSQDVVEVVAGEGPEARERSNVLIDDRFPTNYNSTSKGVGINTEQVASSFVDRQGARISARGTSGLAVGWSSGEGVLVFGNGISEDTCLTNESEPTQTLPEDRQVSSQTTPRTNSSGVGDGLSQQSGFDTMLGRILPTTPNTTGDEDGLSYVSSQNMQDIPQGLAEDPGFLGSSDRWNPESQRSQKWVTPESLTESTDRDERSQQVPPVAYETLSQILNDIEQRGATSRETLDRFLLATRSMGLSQREEQIDRQMDGDAPNLRRRRHCHKKHNQAAIRIASLNLRGYGNTNILSKENKWNHINQLLREKRIGVLALQETHLTDERLQQIEEVFSKRMKVLR</sequence>
<feature type="region of interest" description="Disordered" evidence="1">
    <location>
        <begin position="52"/>
        <end position="131"/>
    </location>
</feature>
<feature type="compositionally biased region" description="Polar residues" evidence="1">
    <location>
        <begin position="112"/>
        <end position="131"/>
    </location>
</feature>
<dbReference type="AlphaFoldDB" id="A0A4S8L596"/>
<keyword evidence="3" id="KW-1185">Reference proteome</keyword>
<feature type="region of interest" description="Disordered" evidence="1">
    <location>
        <begin position="693"/>
        <end position="739"/>
    </location>
</feature>
<feature type="compositionally biased region" description="Polar residues" evidence="1">
    <location>
        <begin position="708"/>
        <end position="728"/>
    </location>
</feature>
<organism evidence="2 3">
    <name type="scientific">Dendrothele bispora (strain CBS 962.96)</name>
    <dbReference type="NCBI Taxonomy" id="1314807"/>
    <lineage>
        <taxon>Eukaryota</taxon>
        <taxon>Fungi</taxon>
        <taxon>Dikarya</taxon>
        <taxon>Basidiomycota</taxon>
        <taxon>Agaricomycotina</taxon>
        <taxon>Agaricomycetes</taxon>
        <taxon>Agaricomycetidae</taxon>
        <taxon>Agaricales</taxon>
        <taxon>Agaricales incertae sedis</taxon>
        <taxon>Dendrothele</taxon>
    </lineage>
</organism>
<proteinExistence type="predicted"/>
<dbReference type="EMBL" id="ML179677">
    <property type="protein sequence ID" value="THU83228.1"/>
    <property type="molecule type" value="Genomic_DNA"/>
</dbReference>
<evidence type="ECO:0008006" key="4">
    <source>
        <dbReference type="Google" id="ProtNLM"/>
    </source>
</evidence>
<feature type="region of interest" description="Disordered" evidence="1">
    <location>
        <begin position="620"/>
        <end position="660"/>
    </location>
</feature>
<evidence type="ECO:0000313" key="3">
    <source>
        <dbReference type="Proteomes" id="UP000297245"/>
    </source>
</evidence>
<feature type="region of interest" description="Disordered" evidence="1">
    <location>
        <begin position="1"/>
        <end position="33"/>
    </location>
</feature>
<evidence type="ECO:0000256" key="1">
    <source>
        <dbReference type="SAM" id="MobiDB-lite"/>
    </source>
</evidence>
<dbReference type="Proteomes" id="UP000297245">
    <property type="component" value="Unassembled WGS sequence"/>
</dbReference>
<feature type="region of interest" description="Disordered" evidence="1">
    <location>
        <begin position="509"/>
        <end position="536"/>
    </location>
</feature>
<evidence type="ECO:0000313" key="2">
    <source>
        <dbReference type="EMBL" id="THU83228.1"/>
    </source>
</evidence>
<name>A0A4S8L596_DENBC</name>
<protein>
    <recommendedName>
        <fullName evidence="4">DNase I-like protein</fullName>
    </recommendedName>
</protein>
<dbReference type="InterPro" id="IPR036691">
    <property type="entry name" value="Endo/exonu/phosph_ase_sf"/>
</dbReference>